<gene>
    <name evidence="2" type="ORF">AAH991_18405</name>
</gene>
<evidence type="ECO:0000256" key="1">
    <source>
        <dbReference type="SAM" id="MobiDB-lite"/>
    </source>
</evidence>
<protein>
    <submittedName>
        <fullName evidence="2">Uncharacterized protein</fullName>
    </submittedName>
</protein>
<evidence type="ECO:0000313" key="3">
    <source>
        <dbReference type="Proteomes" id="UP001447516"/>
    </source>
</evidence>
<dbReference type="RefSeq" id="WP_346227071.1">
    <property type="nucleotide sequence ID" value="NZ_JBDJAW010000014.1"/>
</dbReference>
<sequence>MDTSALGSQERELLRSGAPKTVALDPATGRVLSVSKGNSATVGRKTVNLDPRTGEMRSVSGNE</sequence>
<proteinExistence type="predicted"/>
<dbReference type="Proteomes" id="UP001447516">
    <property type="component" value="Unassembled WGS sequence"/>
</dbReference>
<comment type="caution">
    <text evidence="2">The sequence shown here is derived from an EMBL/GenBank/DDBJ whole genome shotgun (WGS) entry which is preliminary data.</text>
</comment>
<feature type="region of interest" description="Disordered" evidence="1">
    <location>
        <begin position="35"/>
        <end position="63"/>
    </location>
</feature>
<accession>A0ABV0ASC7</accession>
<feature type="region of interest" description="Disordered" evidence="1">
    <location>
        <begin position="1"/>
        <end position="21"/>
    </location>
</feature>
<dbReference type="EMBL" id="JBDJAW010000014">
    <property type="protein sequence ID" value="MEN3537092.1"/>
    <property type="molecule type" value="Genomic_DNA"/>
</dbReference>
<evidence type="ECO:0000313" key="2">
    <source>
        <dbReference type="EMBL" id="MEN3537092.1"/>
    </source>
</evidence>
<organism evidence="2 3">
    <name type="scientific">Microbispora maris</name>
    <dbReference type="NCBI Taxonomy" id="3144104"/>
    <lineage>
        <taxon>Bacteria</taxon>
        <taxon>Bacillati</taxon>
        <taxon>Actinomycetota</taxon>
        <taxon>Actinomycetes</taxon>
        <taxon>Streptosporangiales</taxon>
        <taxon>Streptosporangiaceae</taxon>
        <taxon>Microbispora</taxon>
    </lineage>
</organism>
<name>A0ABV0ASC7_9ACTN</name>
<keyword evidence="3" id="KW-1185">Reference proteome</keyword>
<reference evidence="2 3" key="1">
    <citation type="submission" date="2024-05" db="EMBL/GenBank/DDBJ databases">
        <title>Microbispora sp.ZYX-F-249.</title>
        <authorList>
            <person name="Xie H."/>
        </authorList>
    </citation>
    <scope>NUCLEOTIDE SEQUENCE [LARGE SCALE GENOMIC DNA]</scope>
    <source>
        <strain evidence="2 3">ZYX-F-249</strain>
    </source>
</reference>